<dbReference type="PROSITE" id="PS51462">
    <property type="entry name" value="NUDIX"/>
    <property type="match status" value="1"/>
</dbReference>
<dbReference type="PANTHER" id="PTHR12992:SF26">
    <property type="entry name" value="NUDIX HYDROLASE 15, MITOCHONDRIAL-LIKE"/>
    <property type="match status" value="1"/>
</dbReference>
<organism evidence="3 4">
    <name type="scientific">Dillenia turbinata</name>
    <dbReference type="NCBI Taxonomy" id="194707"/>
    <lineage>
        <taxon>Eukaryota</taxon>
        <taxon>Viridiplantae</taxon>
        <taxon>Streptophyta</taxon>
        <taxon>Embryophyta</taxon>
        <taxon>Tracheophyta</taxon>
        <taxon>Spermatophyta</taxon>
        <taxon>Magnoliopsida</taxon>
        <taxon>eudicotyledons</taxon>
        <taxon>Gunneridae</taxon>
        <taxon>Pentapetalae</taxon>
        <taxon>Dilleniales</taxon>
        <taxon>Dilleniaceae</taxon>
        <taxon>Dillenia</taxon>
    </lineage>
</organism>
<evidence type="ECO:0000256" key="1">
    <source>
        <dbReference type="SAM" id="MobiDB-lite"/>
    </source>
</evidence>
<evidence type="ECO:0000313" key="3">
    <source>
        <dbReference type="EMBL" id="KAK6943452.1"/>
    </source>
</evidence>
<keyword evidence="3" id="KW-0378">Hydrolase</keyword>
<keyword evidence="4" id="KW-1185">Reference proteome</keyword>
<dbReference type="SUPFAM" id="SSF55811">
    <property type="entry name" value="Nudix"/>
    <property type="match status" value="1"/>
</dbReference>
<dbReference type="Pfam" id="PF00293">
    <property type="entry name" value="NUDIX"/>
    <property type="match status" value="1"/>
</dbReference>
<dbReference type="Proteomes" id="UP001370490">
    <property type="component" value="Unassembled WGS sequence"/>
</dbReference>
<dbReference type="AlphaFoldDB" id="A0AAN8WCN3"/>
<dbReference type="Gene3D" id="3.90.79.10">
    <property type="entry name" value="Nucleoside Triphosphate Pyrophosphohydrolase"/>
    <property type="match status" value="1"/>
</dbReference>
<comment type="caution">
    <text evidence="3">The sequence shown here is derived from an EMBL/GenBank/DDBJ whole genome shotgun (WGS) entry which is preliminary data.</text>
</comment>
<feature type="region of interest" description="Disordered" evidence="1">
    <location>
        <begin position="94"/>
        <end position="120"/>
    </location>
</feature>
<dbReference type="CDD" id="cd03426">
    <property type="entry name" value="NUDIX_CoAse_Nudt7"/>
    <property type="match status" value="1"/>
</dbReference>
<dbReference type="GO" id="GO:0010945">
    <property type="term" value="F:coenzyme A diphosphatase activity"/>
    <property type="evidence" value="ECO:0007669"/>
    <property type="project" value="InterPro"/>
</dbReference>
<proteinExistence type="predicted"/>
<accession>A0AAN8WCN3</accession>
<protein>
    <submittedName>
        <fullName evidence="3">NUDIX hydrolase domain</fullName>
    </submittedName>
</protein>
<name>A0AAN8WCN3_9MAGN</name>
<evidence type="ECO:0000313" key="4">
    <source>
        <dbReference type="Proteomes" id="UP001370490"/>
    </source>
</evidence>
<sequence>MRSTPSFPSMPSKRIGVAKCFRMQQKQLEAYKPWKMEEKLEESCHGIASEAPNNAPVGFGDNSVSFDKSCARRAAVLICIFEGHEGGLRVIPTKRPTKLSSHPGDVALPGGKPVEGDTDDTETALREANEEIGLDPSLIQVVACVKPFIQRYNLVELPSVTIDPYLMAFLQNQLRVVVVVGPLDNIGNFKPSLNVDAVFSTPLEMFLKEDYYRYEESECKGLKYVLDLFDFESDQGAFLIWGLTTSIL</sequence>
<dbReference type="GO" id="GO:0015938">
    <property type="term" value="P:coenzyme A catabolic process"/>
    <property type="evidence" value="ECO:0007669"/>
    <property type="project" value="TreeGrafter"/>
</dbReference>
<reference evidence="3 4" key="1">
    <citation type="submission" date="2023-12" db="EMBL/GenBank/DDBJ databases">
        <title>A high-quality genome assembly for Dillenia turbinata (Dilleniales).</title>
        <authorList>
            <person name="Chanderbali A."/>
        </authorList>
    </citation>
    <scope>NUCLEOTIDE SEQUENCE [LARGE SCALE GENOMIC DNA]</scope>
    <source>
        <strain evidence="3">LSX21</strain>
        <tissue evidence="3">Leaf</tissue>
    </source>
</reference>
<dbReference type="PANTHER" id="PTHR12992">
    <property type="entry name" value="NUDIX HYDROLASE"/>
    <property type="match status" value="1"/>
</dbReference>
<gene>
    <name evidence="3" type="ORF">RJ641_024554</name>
</gene>
<dbReference type="InterPro" id="IPR045121">
    <property type="entry name" value="CoAse"/>
</dbReference>
<evidence type="ECO:0000259" key="2">
    <source>
        <dbReference type="PROSITE" id="PS51462"/>
    </source>
</evidence>
<dbReference type="EMBL" id="JBAMMX010000003">
    <property type="protein sequence ID" value="KAK6943452.1"/>
    <property type="molecule type" value="Genomic_DNA"/>
</dbReference>
<dbReference type="InterPro" id="IPR000086">
    <property type="entry name" value="NUDIX_hydrolase_dom"/>
</dbReference>
<feature type="domain" description="Nudix hydrolase" evidence="2">
    <location>
        <begin position="71"/>
        <end position="224"/>
    </location>
</feature>
<dbReference type="InterPro" id="IPR015797">
    <property type="entry name" value="NUDIX_hydrolase-like_dom_sf"/>
</dbReference>